<organism evidence="1 2">
    <name type="scientific">Haloferula luteola</name>
    <dbReference type="NCBI Taxonomy" id="595692"/>
    <lineage>
        <taxon>Bacteria</taxon>
        <taxon>Pseudomonadati</taxon>
        <taxon>Verrucomicrobiota</taxon>
        <taxon>Verrucomicrobiia</taxon>
        <taxon>Verrucomicrobiales</taxon>
        <taxon>Verrucomicrobiaceae</taxon>
        <taxon>Haloferula</taxon>
    </lineage>
</organism>
<evidence type="ECO:0000313" key="2">
    <source>
        <dbReference type="Proteomes" id="UP000557717"/>
    </source>
</evidence>
<proteinExistence type="predicted"/>
<dbReference type="RefSeq" id="WP_184017444.1">
    <property type="nucleotide sequence ID" value="NZ_JACHFD010000006.1"/>
</dbReference>
<gene>
    <name evidence="1" type="ORF">HNR46_001587</name>
</gene>
<keyword evidence="2" id="KW-1185">Reference proteome</keyword>
<protein>
    <submittedName>
        <fullName evidence="1">Uncharacterized protein</fullName>
    </submittedName>
</protein>
<reference evidence="1 2" key="1">
    <citation type="submission" date="2020-08" db="EMBL/GenBank/DDBJ databases">
        <title>Genomic Encyclopedia of Type Strains, Phase IV (KMG-IV): sequencing the most valuable type-strain genomes for metagenomic binning, comparative biology and taxonomic classification.</title>
        <authorList>
            <person name="Goeker M."/>
        </authorList>
    </citation>
    <scope>NUCLEOTIDE SEQUENCE [LARGE SCALE GENOMIC DNA]</scope>
    <source>
        <strain evidence="1 2">YC6886</strain>
    </source>
</reference>
<sequence>MDTYSEGPYKSFQEETLGDLVDKEGFLVMLGNADNTVKLATSGDAAIGVLHQRTSMESREVAVRLLGKGGTVKVKAGGVIAKDARVIWGAGAKVITQPAVAGSYRTFGRKTAMGNSAEDDVVEIIDVIEPVIVP</sequence>
<dbReference type="AlphaFoldDB" id="A0A840VEV6"/>
<comment type="caution">
    <text evidence="1">The sequence shown here is derived from an EMBL/GenBank/DDBJ whole genome shotgun (WGS) entry which is preliminary data.</text>
</comment>
<dbReference type="Proteomes" id="UP000557717">
    <property type="component" value="Unassembled WGS sequence"/>
</dbReference>
<accession>A0A840VEV6</accession>
<dbReference type="EMBL" id="JACHFD010000006">
    <property type="protein sequence ID" value="MBB5351351.1"/>
    <property type="molecule type" value="Genomic_DNA"/>
</dbReference>
<name>A0A840VEV6_9BACT</name>
<evidence type="ECO:0000313" key="1">
    <source>
        <dbReference type="EMBL" id="MBB5351351.1"/>
    </source>
</evidence>